<evidence type="ECO:0008006" key="4">
    <source>
        <dbReference type="Google" id="ProtNLM"/>
    </source>
</evidence>
<dbReference type="Proteomes" id="UP000199009">
    <property type="component" value="Chromosome I"/>
</dbReference>
<reference evidence="2 3" key="1">
    <citation type="submission" date="2016-10" db="EMBL/GenBank/DDBJ databases">
        <authorList>
            <person name="de Groot N.N."/>
        </authorList>
    </citation>
    <scope>NUCLEOTIDE SEQUENCE [LARGE SCALE GENOMIC DNA]</scope>
    <source>
        <strain evidence="2 3">DSM 23142</strain>
    </source>
</reference>
<sequence>MSPHDASELSEFFAPQRTPSADLPDPDVFVRNITRGVLEIFAGVREPEQVARWLTEDAYRGLLARANLATRARSARGVPARRPVHVIRSVRCSFPADGVVEAVSIVETPSRTRAVTMRLEGLDGRWRTTFLALL</sequence>
<dbReference type="InterPro" id="IPR045596">
    <property type="entry name" value="DUF6459"/>
</dbReference>
<keyword evidence="3" id="KW-1185">Reference proteome</keyword>
<dbReference type="RefSeq" id="WP_091492050.1">
    <property type="nucleotide sequence ID" value="NZ_LT629692.1"/>
</dbReference>
<protein>
    <recommendedName>
        <fullName evidence="4">3-hydroxyacyl-CoA dehydrogenase</fullName>
    </recommendedName>
</protein>
<evidence type="ECO:0000313" key="3">
    <source>
        <dbReference type="Proteomes" id="UP000199009"/>
    </source>
</evidence>
<dbReference type="EMBL" id="LT629692">
    <property type="protein sequence ID" value="SDH46227.1"/>
    <property type="molecule type" value="Genomic_DNA"/>
</dbReference>
<accession>A0A1G8CL09</accession>
<dbReference type="Pfam" id="PF20060">
    <property type="entry name" value="DUF6459"/>
    <property type="match status" value="1"/>
</dbReference>
<gene>
    <name evidence="2" type="ORF">SAMN04489810_3107</name>
</gene>
<dbReference type="AlphaFoldDB" id="A0A1G8CL09"/>
<feature type="region of interest" description="Disordered" evidence="1">
    <location>
        <begin position="1"/>
        <end position="20"/>
    </location>
</feature>
<proteinExistence type="predicted"/>
<dbReference type="STRING" id="370764.SAMN04489810_3107"/>
<organism evidence="2 3">
    <name type="scientific">Microbacterium pygmaeum</name>
    <dbReference type="NCBI Taxonomy" id="370764"/>
    <lineage>
        <taxon>Bacteria</taxon>
        <taxon>Bacillati</taxon>
        <taxon>Actinomycetota</taxon>
        <taxon>Actinomycetes</taxon>
        <taxon>Micrococcales</taxon>
        <taxon>Microbacteriaceae</taxon>
        <taxon>Microbacterium</taxon>
    </lineage>
</organism>
<evidence type="ECO:0000313" key="2">
    <source>
        <dbReference type="EMBL" id="SDH46227.1"/>
    </source>
</evidence>
<name>A0A1G8CL09_9MICO</name>
<evidence type="ECO:0000256" key="1">
    <source>
        <dbReference type="SAM" id="MobiDB-lite"/>
    </source>
</evidence>
<dbReference type="OrthoDB" id="3266345at2"/>